<dbReference type="PANTHER" id="PTHR43300:SF12">
    <property type="entry name" value="CHLORAMPHENICOL ACETYLTRANSFERASE"/>
    <property type="match status" value="1"/>
</dbReference>
<dbReference type="Gene3D" id="2.160.10.10">
    <property type="entry name" value="Hexapeptide repeat proteins"/>
    <property type="match status" value="1"/>
</dbReference>
<keyword evidence="6" id="KW-0012">Acyltransferase</keyword>
<protein>
    <recommendedName>
        <fullName evidence="3">Chloramphenicol acetyltransferase</fullName>
        <ecNumber evidence="2">2.3.1.28</ecNumber>
    </recommendedName>
</protein>
<evidence type="ECO:0000256" key="5">
    <source>
        <dbReference type="ARBA" id="ARBA00023251"/>
    </source>
</evidence>
<dbReference type="AlphaFoldDB" id="A0A1A9KBK2"/>
<evidence type="ECO:0000256" key="1">
    <source>
        <dbReference type="ARBA" id="ARBA00007274"/>
    </source>
</evidence>
<keyword evidence="4" id="KW-0808">Transferase</keyword>
<evidence type="ECO:0000313" key="9">
    <source>
        <dbReference type="Proteomes" id="UP000077748"/>
    </source>
</evidence>
<dbReference type="Pfam" id="PF00132">
    <property type="entry name" value="Hexapep"/>
    <property type="match status" value="1"/>
</dbReference>
<comment type="similarity">
    <text evidence="1">Belongs to the transferase hexapeptide repeat family.</text>
</comment>
<evidence type="ECO:0000256" key="6">
    <source>
        <dbReference type="ARBA" id="ARBA00023315"/>
    </source>
</evidence>
<accession>A0A1A9KBK2</accession>
<dbReference type="EC" id="2.3.1.28" evidence="2"/>
<dbReference type="GO" id="GO:0046677">
    <property type="term" value="P:response to antibiotic"/>
    <property type="evidence" value="ECO:0007669"/>
    <property type="project" value="UniProtKB-KW"/>
</dbReference>
<dbReference type="InterPro" id="IPR001451">
    <property type="entry name" value="Hexapep"/>
</dbReference>
<evidence type="ECO:0000313" key="8">
    <source>
        <dbReference type="EMBL" id="ANI14868.1"/>
    </source>
</evidence>
<dbReference type="CDD" id="cd04647">
    <property type="entry name" value="LbH_MAT_like"/>
    <property type="match status" value="1"/>
</dbReference>
<comment type="catalytic activity">
    <reaction evidence="7">
        <text>chloramphenicol + acetyl-CoA = chloramphenicol 3-acetate + CoA</text>
        <dbReference type="Rhea" id="RHEA:18421"/>
        <dbReference type="ChEBI" id="CHEBI:16730"/>
        <dbReference type="ChEBI" id="CHEBI:17698"/>
        <dbReference type="ChEBI" id="CHEBI:57287"/>
        <dbReference type="ChEBI" id="CHEBI:57288"/>
        <dbReference type="EC" id="2.3.1.28"/>
    </reaction>
</comment>
<evidence type="ECO:0000256" key="4">
    <source>
        <dbReference type="ARBA" id="ARBA00022679"/>
    </source>
</evidence>
<name>A0A1A9KBK2_9PSED</name>
<dbReference type="EMBL" id="CP015878">
    <property type="protein sequence ID" value="ANI14868.1"/>
    <property type="molecule type" value="Genomic_DNA"/>
</dbReference>
<dbReference type="SUPFAM" id="SSF51161">
    <property type="entry name" value="Trimeric LpxA-like enzymes"/>
    <property type="match status" value="1"/>
</dbReference>
<evidence type="ECO:0000256" key="3">
    <source>
        <dbReference type="ARBA" id="ARBA00020291"/>
    </source>
</evidence>
<reference evidence="8 9" key="1">
    <citation type="submission" date="2016-05" db="EMBL/GenBank/DDBJ databases">
        <title>Genome Sequence of Pseudomonas citronellolis Strain SJTE-3, an Estrogens and Persistent Organic Pollutants degradation strain.</title>
        <authorList>
            <person name="Liang R."/>
        </authorList>
    </citation>
    <scope>NUCLEOTIDE SEQUENCE [LARGE SCALE GENOMIC DNA]</scope>
    <source>
        <strain evidence="8 9">SJTE-3</strain>
    </source>
</reference>
<dbReference type="InterPro" id="IPR050179">
    <property type="entry name" value="Trans_hexapeptide_repeat"/>
</dbReference>
<dbReference type="PANTHER" id="PTHR43300">
    <property type="entry name" value="ACETYLTRANSFERASE"/>
    <property type="match status" value="1"/>
</dbReference>
<proteinExistence type="inferred from homology"/>
<dbReference type="GO" id="GO:0008811">
    <property type="term" value="F:chloramphenicol O-acetyltransferase activity"/>
    <property type="evidence" value="ECO:0007669"/>
    <property type="project" value="UniProtKB-EC"/>
</dbReference>
<dbReference type="Proteomes" id="UP000077748">
    <property type="component" value="Chromosome"/>
</dbReference>
<keyword evidence="5" id="KW-0046">Antibiotic resistance</keyword>
<evidence type="ECO:0000256" key="7">
    <source>
        <dbReference type="ARBA" id="ARBA00047633"/>
    </source>
</evidence>
<gene>
    <name evidence="8" type="ORF">A9C11_13105</name>
</gene>
<sequence length="190" mass="20322">MGFKHVGENVRIFPAAKIIGSENIHVGSNVIIDDFVMIYATAPIYIGSYVHLASHTSISGGAVVLEDFAGLSSGVRIIAGSEDFLGGGLTNPTVPAQYRKVHRSFVHLGRHVIVGANSSILPGVRIGEGCAVGANSVVGKSLAPWGVYLGAPARRLKDREAETILRMERELMAERPFQPLLPPDFTRTCC</sequence>
<organism evidence="8 9">
    <name type="scientific">Pseudomonas citronellolis</name>
    <dbReference type="NCBI Taxonomy" id="53408"/>
    <lineage>
        <taxon>Bacteria</taxon>
        <taxon>Pseudomonadati</taxon>
        <taxon>Pseudomonadota</taxon>
        <taxon>Gammaproteobacteria</taxon>
        <taxon>Pseudomonadales</taxon>
        <taxon>Pseudomonadaceae</taxon>
        <taxon>Pseudomonas</taxon>
    </lineage>
</organism>
<evidence type="ECO:0000256" key="2">
    <source>
        <dbReference type="ARBA" id="ARBA00013235"/>
    </source>
</evidence>
<dbReference type="InterPro" id="IPR011004">
    <property type="entry name" value="Trimer_LpxA-like_sf"/>
</dbReference>